<evidence type="ECO:0000313" key="2">
    <source>
        <dbReference type="Proteomes" id="UP000626148"/>
    </source>
</evidence>
<dbReference type="InterPro" id="IPR023214">
    <property type="entry name" value="HAD_sf"/>
</dbReference>
<sequence>MNVLWDLDGTLVDSMPVITRSMNRTREAFGLAVLPEADLRPFIGPSIHSTFAQFLATDDSDRVEAAVEHYRACYDELIGESPVFPGIVETLEALSQAGCQQFVATAKYRKVAHRLLDVTGLSRWFTEVYGSEADGSLGHKPELLAHLLQEESLRRAETVMIGDTRYDMEAARHHDLTAIGVAWGYGQNEELLAGGAHSLVETPEALVATIRANLACAC</sequence>
<reference evidence="1" key="2">
    <citation type="submission" date="2020-09" db="EMBL/GenBank/DDBJ databases">
        <authorList>
            <person name="Sun Q."/>
            <person name="Kim S."/>
        </authorList>
    </citation>
    <scope>NUCLEOTIDE SEQUENCE</scope>
    <source>
        <strain evidence="1">KCTC 22169</strain>
    </source>
</reference>
<gene>
    <name evidence="1" type="ORF">GCM10007392_23380</name>
</gene>
<dbReference type="Pfam" id="PF13419">
    <property type="entry name" value="HAD_2"/>
    <property type="match status" value="1"/>
</dbReference>
<dbReference type="GO" id="GO:0005829">
    <property type="term" value="C:cytosol"/>
    <property type="evidence" value="ECO:0007669"/>
    <property type="project" value="TreeGrafter"/>
</dbReference>
<dbReference type="SFLD" id="SFLDS00003">
    <property type="entry name" value="Haloacid_Dehalogenase"/>
    <property type="match status" value="1"/>
</dbReference>
<dbReference type="InterPro" id="IPR036412">
    <property type="entry name" value="HAD-like_sf"/>
</dbReference>
<dbReference type="Gene3D" id="1.10.150.240">
    <property type="entry name" value="Putative phosphatase, domain 2"/>
    <property type="match status" value="1"/>
</dbReference>
<evidence type="ECO:0000313" key="1">
    <source>
        <dbReference type="EMBL" id="GGX55110.1"/>
    </source>
</evidence>
<dbReference type="SUPFAM" id="SSF56784">
    <property type="entry name" value="HAD-like"/>
    <property type="match status" value="1"/>
</dbReference>
<comment type="caution">
    <text evidence="1">The sequence shown here is derived from an EMBL/GenBank/DDBJ whole genome shotgun (WGS) entry which is preliminary data.</text>
</comment>
<accession>A0A918KA96</accession>
<dbReference type="Gene3D" id="3.40.50.1000">
    <property type="entry name" value="HAD superfamily/HAD-like"/>
    <property type="match status" value="1"/>
</dbReference>
<dbReference type="InterPro" id="IPR023198">
    <property type="entry name" value="PGP-like_dom2"/>
</dbReference>
<dbReference type="AlphaFoldDB" id="A0A918KA96"/>
<dbReference type="GO" id="GO:0004713">
    <property type="term" value="F:protein tyrosine kinase activity"/>
    <property type="evidence" value="ECO:0007669"/>
    <property type="project" value="TreeGrafter"/>
</dbReference>
<name>A0A918KA96_9GAMM</name>
<proteinExistence type="predicted"/>
<organism evidence="1 2">
    <name type="scientific">Saccharospirillum salsuginis</name>
    <dbReference type="NCBI Taxonomy" id="418750"/>
    <lineage>
        <taxon>Bacteria</taxon>
        <taxon>Pseudomonadati</taxon>
        <taxon>Pseudomonadota</taxon>
        <taxon>Gammaproteobacteria</taxon>
        <taxon>Oceanospirillales</taxon>
        <taxon>Saccharospirillaceae</taxon>
        <taxon>Saccharospirillum</taxon>
    </lineage>
</organism>
<dbReference type="InterPro" id="IPR050155">
    <property type="entry name" value="HAD-like_hydrolase_sf"/>
</dbReference>
<dbReference type="PANTHER" id="PTHR43434:SF20">
    <property type="entry name" value="5'-NUCLEOTIDASE"/>
    <property type="match status" value="1"/>
</dbReference>
<keyword evidence="2" id="KW-1185">Reference proteome</keyword>
<dbReference type="InterPro" id="IPR041492">
    <property type="entry name" value="HAD_2"/>
</dbReference>
<dbReference type="SFLD" id="SFLDG01129">
    <property type="entry name" value="C1.5:_HAD__Beta-PGM__Phosphata"/>
    <property type="match status" value="1"/>
</dbReference>
<dbReference type="RefSeq" id="WP_189608743.1">
    <property type="nucleotide sequence ID" value="NZ_BMXR01000005.1"/>
</dbReference>
<protein>
    <submittedName>
        <fullName evidence="1">Phosphoglycolate phosphatase</fullName>
    </submittedName>
</protein>
<reference evidence="1" key="1">
    <citation type="journal article" date="2014" name="Int. J. Syst. Evol. Microbiol.">
        <title>Complete genome sequence of Corynebacterium casei LMG S-19264T (=DSM 44701T), isolated from a smear-ripened cheese.</title>
        <authorList>
            <consortium name="US DOE Joint Genome Institute (JGI-PGF)"/>
            <person name="Walter F."/>
            <person name="Albersmeier A."/>
            <person name="Kalinowski J."/>
            <person name="Ruckert C."/>
        </authorList>
    </citation>
    <scope>NUCLEOTIDE SEQUENCE</scope>
    <source>
        <strain evidence="1">KCTC 22169</strain>
    </source>
</reference>
<dbReference type="Proteomes" id="UP000626148">
    <property type="component" value="Unassembled WGS sequence"/>
</dbReference>
<dbReference type="PANTHER" id="PTHR43434">
    <property type="entry name" value="PHOSPHOGLYCOLATE PHOSPHATASE"/>
    <property type="match status" value="1"/>
</dbReference>
<dbReference type="EMBL" id="BMXR01000005">
    <property type="protein sequence ID" value="GGX55110.1"/>
    <property type="molecule type" value="Genomic_DNA"/>
</dbReference>